<dbReference type="EMBL" id="CM020618">
    <property type="protein sequence ID" value="KAK1860073.1"/>
    <property type="molecule type" value="Genomic_DNA"/>
</dbReference>
<dbReference type="Proteomes" id="UP000798662">
    <property type="component" value="Chromosome 1"/>
</dbReference>
<keyword evidence="2" id="KW-1185">Reference proteome</keyword>
<proteinExistence type="predicted"/>
<gene>
    <name evidence="1" type="ORF">I4F81_002664</name>
</gene>
<comment type="caution">
    <text evidence="1">The sequence shown here is derived from an EMBL/GenBank/DDBJ whole genome shotgun (WGS) entry which is preliminary data.</text>
</comment>
<accession>A0ACC3BR51</accession>
<protein>
    <submittedName>
        <fullName evidence="1">Uncharacterized protein</fullName>
    </submittedName>
</protein>
<evidence type="ECO:0000313" key="2">
    <source>
        <dbReference type="Proteomes" id="UP000798662"/>
    </source>
</evidence>
<reference evidence="1" key="1">
    <citation type="submission" date="2019-11" db="EMBL/GenBank/DDBJ databases">
        <title>Nori genome reveals adaptations in red seaweeds to the harsh intertidal environment.</title>
        <authorList>
            <person name="Wang D."/>
            <person name="Mao Y."/>
        </authorList>
    </citation>
    <scope>NUCLEOTIDE SEQUENCE</scope>
    <source>
        <tissue evidence="1">Gametophyte</tissue>
    </source>
</reference>
<evidence type="ECO:0000313" key="1">
    <source>
        <dbReference type="EMBL" id="KAK1860073.1"/>
    </source>
</evidence>
<sequence>MLWCPPDPYPHSPPCFLSTLPTMAPDHLGATIRGRARHPLPHAPSMTLLFVPASTYPFALPRSAARTVRRRPLPLPPSCPSPPPGQRRQMGCQAPSPAPADRRGHPPSTAASPAVATTGCGDSGGSPRLTGAAASSPAPALPPPSSSPPPDSERSGWSWRSVRSWRPPPVAGAVAAVAVHLLVGAVLYTYLAAPEAGAVAAGDAAATGVAAAAGDGGSWERPSLLDGLYWAVSTATTVGYGDFVATTAASKLFVCAYVVVSVGAVGTVLSSLVDRLAERQQRLLLAASDAAARLSPAAARAAASAAASAVEASGIPTGSGESSPSDGGGEWGCAQVQALRQAFAASAFAFALTALVGGLVFSNLLSLSPIDTLYFLVVTASTLGYGDVVPQSVAGKAFAIGWLLVASLGFARTVADGVEWRLGVGQAKLRARLLADRMSTADFVAADTDGDGVIDETEYLAAVLVGLGKTSSEEVAAIRRRFAELDADGSGGLDADEVALFDD</sequence>
<name>A0ACC3BR51_PYRYE</name>
<organism evidence="1 2">
    <name type="scientific">Pyropia yezoensis</name>
    <name type="common">Susabi-nori</name>
    <name type="synonym">Porphyra yezoensis</name>
    <dbReference type="NCBI Taxonomy" id="2788"/>
    <lineage>
        <taxon>Eukaryota</taxon>
        <taxon>Rhodophyta</taxon>
        <taxon>Bangiophyceae</taxon>
        <taxon>Bangiales</taxon>
        <taxon>Bangiaceae</taxon>
        <taxon>Pyropia</taxon>
    </lineage>
</organism>